<sequence length="152" mass="17132">MPAERPILLVEDNPDDEALMLRAFSKNSIRNPVVVAHDGVEAIDYLFGTGSYQGRDLSLMPVVVLLDLKLPRMDGLEVLRRMRADEHTGLLPVVILTTSRERQDIHEAYRLGANSYIRKPVDFERFIHAVGQIVTYWLALNETADPSGNGLY</sequence>
<dbReference type="RefSeq" id="WP_011239432.1">
    <property type="nucleotide sequence ID" value="NC_006513.1"/>
</dbReference>
<dbReference type="InterPro" id="IPR011006">
    <property type="entry name" value="CheY-like_superfamily"/>
</dbReference>
<dbReference type="EMBL" id="CR555306">
    <property type="protein sequence ID" value="CAI09779.1"/>
    <property type="molecule type" value="Genomic_DNA"/>
</dbReference>
<dbReference type="Gene3D" id="3.40.50.2300">
    <property type="match status" value="1"/>
</dbReference>
<evidence type="ECO:0000256" key="1">
    <source>
        <dbReference type="PROSITE-ProRule" id="PRU00169"/>
    </source>
</evidence>
<dbReference type="PANTHER" id="PTHR44520:SF1">
    <property type="entry name" value="TWO-COMPONENT SYSTEM REGULATORY PROTEIN"/>
    <property type="match status" value="1"/>
</dbReference>
<dbReference type="SUPFAM" id="SSF52172">
    <property type="entry name" value="CheY-like"/>
    <property type="match status" value="1"/>
</dbReference>
<dbReference type="PROSITE" id="PS50110">
    <property type="entry name" value="RESPONSE_REGULATORY"/>
    <property type="match status" value="1"/>
</dbReference>
<evidence type="ECO:0000313" key="4">
    <source>
        <dbReference type="Proteomes" id="UP000006552"/>
    </source>
</evidence>
<dbReference type="OrthoDB" id="9793549at2"/>
<keyword evidence="4" id="KW-1185">Reference proteome</keyword>
<accession>Q5NYT5</accession>
<dbReference type="InterPro" id="IPR052893">
    <property type="entry name" value="TCS_response_regulator"/>
</dbReference>
<dbReference type="CDD" id="cd17557">
    <property type="entry name" value="REC_Rcp-like"/>
    <property type="match status" value="1"/>
</dbReference>
<evidence type="ECO:0000313" key="3">
    <source>
        <dbReference type="EMBL" id="CAI09779.1"/>
    </source>
</evidence>
<evidence type="ECO:0000259" key="2">
    <source>
        <dbReference type="PROSITE" id="PS50110"/>
    </source>
</evidence>
<dbReference type="KEGG" id="eba:ebA6392"/>
<organism evidence="3 4">
    <name type="scientific">Aromatoleum aromaticum (strain DSM 19018 / LMG 30748 / EbN1)</name>
    <name type="common">Azoarcus sp. (strain EbN1)</name>
    <dbReference type="NCBI Taxonomy" id="76114"/>
    <lineage>
        <taxon>Bacteria</taxon>
        <taxon>Pseudomonadati</taxon>
        <taxon>Pseudomonadota</taxon>
        <taxon>Betaproteobacteria</taxon>
        <taxon>Rhodocyclales</taxon>
        <taxon>Rhodocyclaceae</taxon>
        <taxon>Aromatoleum</taxon>
    </lineage>
</organism>
<dbReference type="SMART" id="SM00448">
    <property type="entry name" value="REC"/>
    <property type="match status" value="1"/>
</dbReference>
<dbReference type="STRING" id="76114.ebA6392"/>
<protein>
    <submittedName>
        <fullName evidence="3">Response regulator</fullName>
    </submittedName>
</protein>
<dbReference type="PANTHER" id="PTHR44520">
    <property type="entry name" value="RESPONSE REGULATOR RCP1-RELATED"/>
    <property type="match status" value="1"/>
</dbReference>
<dbReference type="AlphaFoldDB" id="Q5NYT5"/>
<proteinExistence type="predicted"/>
<dbReference type="InterPro" id="IPR001789">
    <property type="entry name" value="Sig_transdc_resp-reg_receiver"/>
</dbReference>
<feature type="modified residue" description="4-aspartylphosphate" evidence="1">
    <location>
        <position position="67"/>
    </location>
</feature>
<dbReference type="HOGENOM" id="CLU_000445_69_17_4"/>
<reference evidence="3 4" key="1">
    <citation type="journal article" date="2005" name="Arch. Microbiol.">
        <title>The genome sequence of an anaerobic aromatic-degrading denitrifying bacterium, strain EbN1.</title>
        <authorList>
            <person name="Rabus R."/>
            <person name="Kube M."/>
            <person name="Heider J."/>
            <person name="Beck A."/>
            <person name="Heitmann K."/>
            <person name="Widdel F."/>
            <person name="Reinhardt R."/>
        </authorList>
    </citation>
    <scope>NUCLEOTIDE SEQUENCE [LARGE SCALE GENOMIC DNA]</scope>
    <source>
        <strain evidence="3 4">EbN1</strain>
    </source>
</reference>
<gene>
    <name evidence="3" type="ORF">ebA6392</name>
</gene>
<dbReference type="eggNOG" id="COG0784">
    <property type="taxonomic scope" value="Bacteria"/>
</dbReference>
<dbReference type="Proteomes" id="UP000006552">
    <property type="component" value="Chromosome"/>
</dbReference>
<dbReference type="GO" id="GO:0000160">
    <property type="term" value="P:phosphorelay signal transduction system"/>
    <property type="evidence" value="ECO:0007669"/>
    <property type="project" value="InterPro"/>
</dbReference>
<keyword evidence="1" id="KW-0597">Phosphoprotein</keyword>
<dbReference type="Pfam" id="PF00072">
    <property type="entry name" value="Response_reg"/>
    <property type="match status" value="1"/>
</dbReference>
<feature type="domain" description="Response regulatory" evidence="2">
    <location>
        <begin position="6"/>
        <end position="134"/>
    </location>
</feature>
<name>Q5NYT5_AROAE</name>